<dbReference type="AlphaFoldDB" id="A0A942URI3"/>
<gene>
    <name evidence="2" type="ORF">GOQ27_02205</name>
</gene>
<accession>A0A942URI3</accession>
<feature type="transmembrane region" description="Helical" evidence="1">
    <location>
        <begin position="71"/>
        <end position="88"/>
    </location>
</feature>
<evidence type="ECO:0000313" key="2">
    <source>
        <dbReference type="EMBL" id="MBS4537253.1"/>
    </source>
</evidence>
<comment type="caution">
    <text evidence="2">The sequence shown here is derived from an EMBL/GenBank/DDBJ whole genome shotgun (WGS) entry which is preliminary data.</text>
</comment>
<evidence type="ECO:0000313" key="3">
    <source>
        <dbReference type="Proteomes" id="UP000724672"/>
    </source>
</evidence>
<feature type="transmembrane region" description="Helical" evidence="1">
    <location>
        <begin position="41"/>
        <end position="64"/>
    </location>
</feature>
<evidence type="ECO:0000256" key="1">
    <source>
        <dbReference type="SAM" id="Phobius"/>
    </source>
</evidence>
<keyword evidence="1" id="KW-0472">Membrane</keyword>
<dbReference type="EMBL" id="WSFT01000014">
    <property type="protein sequence ID" value="MBS4537253.1"/>
    <property type="molecule type" value="Genomic_DNA"/>
</dbReference>
<feature type="transmembrane region" description="Helical" evidence="1">
    <location>
        <begin position="94"/>
        <end position="112"/>
    </location>
</feature>
<organism evidence="2 3">
    <name type="scientific">Anaeromonas frigoriresistens</name>
    <dbReference type="NCBI Taxonomy" id="2683708"/>
    <lineage>
        <taxon>Bacteria</taxon>
        <taxon>Bacillati</taxon>
        <taxon>Bacillota</taxon>
        <taxon>Tissierellia</taxon>
        <taxon>Tissierellales</taxon>
        <taxon>Thermohalobacteraceae</taxon>
        <taxon>Anaeromonas</taxon>
    </lineage>
</organism>
<feature type="transmembrane region" description="Helical" evidence="1">
    <location>
        <begin position="12"/>
        <end position="29"/>
    </location>
</feature>
<proteinExistence type="predicted"/>
<dbReference type="Proteomes" id="UP000724672">
    <property type="component" value="Unassembled WGS sequence"/>
</dbReference>
<name>A0A942URI3_9FIRM</name>
<keyword evidence="3" id="KW-1185">Reference proteome</keyword>
<reference evidence="2" key="1">
    <citation type="submission" date="2019-12" db="EMBL/GenBank/DDBJ databases">
        <title>Clostridiaceae gen. nov. sp. nov., isolated from sediment in Xinjiang, China.</title>
        <authorList>
            <person name="Zhang R."/>
        </authorList>
    </citation>
    <scope>NUCLEOTIDE SEQUENCE</scope>
    <source>
        <strain evidence="2">D2Q-11</strain>
    </source>
</reference>
<dbReference type="RefSeq" id="WP_203365185.1">
    <property type="nucleotide sequence ID" value="NZ_WSFT01000014.1"/>
</dbReference>
<sequence>MKEKLILTGKIIGPTLVGIIFSLLAYKILDTWLFEGEEGRILIIGYSIFFGVLPIASILAGMLSKIWLHRIWVSIFNVVGIWAVLYFVLDQSIFVVPFLPVYMFCGFLAALLPSKAA</sequence>
<keyword evidence="1" id="KW-0812">Transmembrane</keyword>
<protein>
    <submittedName>
        <fullName evidence="2">Uncharacterized protein</fullName>
    </submittedName>
</protein>
<keyword evidence="1" id="KW-1133">Transmembrane helix</keyword>